<name>A0A0U1L0Y6_9FIRM</name>
<dbReference type="SUPFAM" id="SSF47413">
    <property type="entry name" value="lambda repressor-like DNA-binding domains"/>
    <property type="match status" value="1"/>
</dbReference>
<organism evidence="2 3">
    <name type="scientific">Sporomusa ovata</name>
    <dbReference type="NCBI Taxonomy" id="2378"/>
    <lineage>
        <taxon>Bacteria</taxon>
        <taxon>Bacillati</taxon>
        <taxon>Bacillota</taxon>
        <taxon>Negativicutes</taxon>
        <taxon>Selenomonadales</taxon>
        <taxon>Sporomusaceae</taxon>
        <taxon>Sporomusa</taxon>
    </lineage>
</organism>
<evidence type="ECO:0000313" key="2">
    <source>
        <dbReference type="EMBL" id="CQR73348.1"/>
    </source>
</evidence>
<accession>A0A0U1L0Y6</accession>
<dbReference type="Pfam" id="PF01381">
    <property type="entry name" value="HTH_3"/>
    <property type="match status" value="1"/>
</dbReference>
<dbReference type="EMBL" id="CTRP01000012">
    <property type="protein sequence ID" value="CQR73348.1"/>
    <property type="molecule type" value="Genomic_DNA"/>
</dbReference>
<gene>
    <name evidence="2" type="ORF">SpAn4DRAFT_2580</name>
</gene>
<sequence length="86" mass="9676">MKQLKDVTLQEMLEQANIKQREVASLLELHESTVSLKVSGKREISLHEAGIIAERLQTSTDQIKHAIDFAKCKVHKSDQPTLPRTG</sequence>
<proteinExistence type="predicted"/>
<feature type="domain" description="HTH cro/C1-type" evidence="1">
    <location>
        <begin position="9"/>
        <end position="63"/>
    </location>
</feature>
<dbReference type="Gene3D" id="1.10.260.40">
    <property type="entry name" value="lambda repressor-like DNA-binding domains"/>
    <property type="match status" value="1"/>
</dbReference>
<dbReference type="PROSITE" id="PS50943">
    <property type="entry name" value="HTH_CROC1"/>
    <property type="match status" value="1"/>
</dbReference>
<dbReference type="AlphaFoldDB" id="A0A0U1L0Y6"/>
<dbReference type="RefSeq" id="WP_021168131.1">
    <property type="nucleotide sequence ID" value="NZ_CTRP01000012.1"/>
</dbReference>
<dbReference type="CDD" id="cd00093">
    <property type="entry name" value="HTH_XRE"/>
    <property type="match status" value="1"/>
</dbReference>
<evidence type="ECO:0000313" key="3">
    <source>
        <dbReference type="Proteomes" id="UP000049855"/>
    </source>
</evidence>
<dbReference type="InterPro" id="IPR010982">
    <property type="entry name" value="Lambda_DNA-bd_dom_sf"/>
</dbReference>
<dbReference type="InterPro" id="IPR001387">
    <property type="entry name" value="Cro/C1-type_HTH"/>
</dbReference>
<protein>
    <recommendedName>
        <fullName evidence="1">HTH cro/C1-type domain-containing protein</fullName>
    </recommendedName>
</protein>
<keyword evidence="3" id="KW-1185">Reference proteome</keyword>
<evidence type="ECO:0000259" key="1">
    <source>
        <dbReference type="PROSITE" id="PS50943"/>
    </source>
</evidence>
<dbReference type="GO" id="GO:0003677">
    <property type="term" value="F:DNA binding"/>
    <property type="evidence" value="ECO:0007669"/>
    <property type="project" value="InterPro"/>
</dbReference>
<dbReference type="Proteomes" id="UP000049855">
    <property type="component" value="Unassembled WGS sequence"/>
</dbReference>
<reference evidence="3" key="1">
    <citation type="submission" date="2015-03" db="EMBL/GenBank/DDBJ databases">
        <authorList>
            <person name="Nijsse Bart"/>
        </authorList>
    </citation>
    <scope>NUCLEOTIDE SEQUENCE [LARGE SCALE GENOMIC DNA]</scope>
</reference>
<dbReference type="SMART" id="SM00530">
    <property type="entry name" value="HTH_XRE"/>
    <property type="match status" value="1"/>
</dbReference>